<evidence type="ECO:0000313" key="2">
    <source>
        <dbReference type="Proteomes" id="UP001234297"/>
    </source>
</evidence>
<gene>
    <name evidence="1" type="ORF">MRB53_034321</name>
</gene>
<dbReference type="Proteomes" id="UP001234297">
    <property type="component" value="Chromosome 11"/>
</dbReference>
<accession>A0ACC2KY25</accession>
<evidence type="ECO:0000313" key="1">
    <source>
        <dbReference type="EMBL" id="KAJ8625791.1"/>
    </source>
</evidence>
<comment type="caution">
    <text evidence="1">The sequence shown here is derived from an EMBL/GenBank/DDBJ whole genome shotgun (WGS) entry which is preliminary data.</text>
</comment>
<proteinExistence type="predicted"/>
<name>A0ACC2KY25_PERAE</name>
<keyword evidence="2" id="KW-1185">Reference proteome</keyword>
<dbReference type="EMBL" id="CM056819">
    <property type="protein sequence ID" value="KAJ8625791.1"/>
    <property type="molecule type" value="Genomic_DNA"/>
</dbReference>
<organism evidence="1 2">
    <name type="scientific">Persea americana</name>
    <name type="common">Avocado</name>
    <dbReference type="NCBI Taxonomy" id="3435"/>
    <lineage>
        <taxon>Eukaryota</taxon>
        <taxon>Viridiplantae</taxon>
        <taxon>Streptophyta</taxon>
        <taxon>Embryophyta</taxon>
        <taxon>Tracheophyta</taxon>
        <taxon>Spermatophyta</taxon>
        <taxon>Magnoliopsida</taxon>
        <taxon>Magnoliidae</taxon>
        <taxon>Laurales</taxon>
        <taxon>Lauraceae</taxon>
        <taxon>Persea</taxon>
    </lineage>
</organism>
<sequence>MAAASVASAHLALPDRPLFRPESGRKIRLPHLKFRHHGLLRRGSGYDRSDDSSNDIFSEISDGNGSINGSLVKHGDSNGTTKVGVVDVGPASKDEEKRKKRVEQIGQEEAWFKRGGKEKLEVSVATGGRWNRFKTYSTIQRTLEIWGFVITFLFKAWLNNQKFSYPGGMTEEKMVVRRRALAKWLKESILRLGPTFIKIGQQFSTRLDILAQEYVDQLSELQDEVPPFPSETAVSIIEEELGAPLGDIFDQFDYEPIAAASLGSSCKIEGPGSCD</sequence>
<reference evidence="1 2" key="1">
    <citation type="journal article" date="2022" name="Hortic Res">
        <title>A haplotype resolved chromosomal level avocado genome allows analysis of novel avocado genes.</title>
        <authorList>
            <person name="Nath O."/>
            <person name="Fletcher S.J."/>
            <person name="Hayward A."/>
            <person name="Shaw L.M."/>
            <person name="Masouleh A.K."/>
            <person name="Furtado A."/>
            <person name="Henry R.J."/>
            <person name="Mitter N."/>
        </authorList>
    </citation>
    <scope>NUCLEOTIDE SEQUENCE [LARGE SCALE GENOMIC DNA]</scope>
    <source>
        <strain evidence="2">cv. Hass</strain>
    </source>
</reference>
<protein>
    <submittedName>
        <fullName evidence="1">Uncharacterized protein</fullName>
    </submittedName>
</protein>